<keyword evidence="2" id="KW-1064">Adaptive immunity</keyword>
<dbReference type="AlphaFoldDB" id="A0A803T856"/>
<dbReference type="Gene3D" id="2.60.40.10">
    <property type="entry name" value="Immunoglobulins"/>
    <property type="match status" value="1"/>
</dbReference>
<dbReference type="SMART" id="SM00406">
    <property type="entry name" value="IGv"/>
    <property type="match status" value="1"/>
</dbReference>
<evidence type="ECO:0000256" key="3">
    <source>
        <dbReference type="ARBA" id="ARBA00043265"/>
    </source>
</evidence>
<dbReference type="Ensembl" id="ENSACAT00000044498.1">
    <property type="protein sequence ID" value="ENSACAP00000031396.1"/>
    <property type="gene ID" value="ENSACAG00000040146.1"/>
</dbReference>
<evidence type="ECO:0000256" key="4">
    <source>
        <dbReference type="SAM" id="Phobius"/>
    </source>
</evidence>
<proteinExistence type="predicted"/>
<keyword evidence="4" id="KW-0472">Membrane</keyword>
<feature type="transmembrane region" description="Helical" evidence="4">
    <location>
        <begin position="35"/>
        <end position="56"/>
    </location>
</feature>
<sequence length="163" mass="17760">MQIALVQPFKKGSYKWGSNCSCSLGEFGLVLGTSYLQSIMGLSYLICFLMIFPAYISSQITLTESGGGIKKPGETLHLICTVSGSSLTSLGVHWLRQAPGKGLEWAGAIWTGGGNNYNTALQNRIRITRDTSKHQVFLQLSSLNSEDTAIYYCVGETQYCNLS</sequence>
<keyword evidence="1" id="KW-0391">Immunity</keyword>
<dbReference type="Pfam" id="PF07686">
    <property type="entry name" value="V-set"/>
    <property type="match status" value="1"/>
</dbReference>
<dbReference type="InterPro" id="IPR050199">
    <property type="entry name" value="IgHV"/>
</dbReference>
<name>A0A803T856_ANOCA</name>
<accession>A0A803T856</accession>
<dbReference type="InParanoid" id="A0A803T856"/>
<evidence type="ECO:0000256" key="1">
    <source>
        <dbReference type="ARBA" id="ARBA00022859"/>
    </source>
</evidence>
<keyword evidence="4" id="KW-0812">Transmembrane</keyword>
<dbReference type="GO" id="GO:0019814">
    <property type="term" value="C:immunoglobulin complex"/>
    <property type="evidence" value="ECO:0007669"/>
    <property type="project" value="UniProtKB-KW"/>
</dbReference>
<dbReference type="GO" id="GO:0003823">
    <property type="term" value="F:antigen binding"/>
    <property type="evidence" value="ECO:0000318"/>
    <property type="project" value="GO_Central"/>
</dbReference>
<dbReference type="InterPro" id="IPR007110">
    <property type="entry name" value="Ig-like_dom"/>
</dbReference>
<dbReference type="FunFam" id="2.60.40.10:FF:002396">
    <property type="entry name" value="Uncharacterized protein"/>
    <property type="match status" value="1"/>
</dbReference>
<protein>
    <recommendedName>
        <fullName evidence="5">Ig-like domain-containing protein</fullName>
    </recommendedName>
</protein>
<keyword evidence="7" id="KW-1185">Reference proteome</keyword>
<dbReference type="GO" id="GO:0005576">
    <property type="term" value="C:extracellular region"/>
    <property type="evidence" value="ECO:0007669"/>
    <property type="project" value="UniProtKB-ARBA"/>
</dbReference>
<dbReference type="InterPro" id="IPR003599">
    <property type="entry name" value="Ig_sub"/>
</dbReference>
<evidence type="ECO:0000313" key="7">
    <source>
        <dbReference type="Proteomes" id="UP000001646"/>
    </source>
</evidence>
<keyword evidence="3" id="KW-1280">Immunoglobulin</keyword>
<dbReference type="SUPFAM" id="SSF48726">
    <property type="entry name" value="Immunoglobulin"/>
    <property type="match status" value="1"/>
</dbReference>
<keyword evidence="4" id="KW-1133">Transmembrane helix</keyword>
<organism evidence="6 7">
    <name type="scientific">Anolis carolinensis</name>
    <name type="common">Green anole</name>
    <name type="synonym">American chameleon</name>
    <dbReference type="NCBI Taxonomy" id="28377"/>
    <lineage>
        <taxon>Eukaryota</taxon>
        <taxon>Metazoa</taxon>
        <taxon>Chordata</taxon>
        <taxon>Craniata</taxon>
        <taxon>Vertebrata</taxon>
        <taxon>Euteleostomi</taxon>
        <taxon>Lepidosauria</taxon>
        <taxon>Squamata</taxon>
        <taxon>Bifurcata</taxon>
        <taxon>Unidentata</taxon>
        <taxon>Episquamata</taxon>
        <taxon>Toxicofera</taxon>
        <taxon>Iguania</taxon>
        <taxon>Dactyloidae</taxon>
        <taxon>Anolis</taxon>
    </lineage>
</organism>
<dbReference type="InterPro" id="IPR036179">
    <property type="entry name" value="Ig-like_dom_sf"/>
</dbReference>
<reference evidence="6" key="3">
    <citation type="submission" date="2025-09" db="UniProtKB">
        <authorList>
            <consortium name="Ensembl"/>
        </authorList>
    </citation>
    <scope>IDENTIFICATION</scope>
</reference>
<evidence type="ECO:0000313" key="6">
    <source>
        <dbReference type="Ensembl" id="ENSACAP00000031396.1"/>
    </source>
</evidence>
<dbReference type="GO" id="GO:0016064">
    <property type="term" value="P:immunoglobulin mediated immune response"/>
    <property type="evidence" value="ECO:0000318"/>
    <property type="project" value="GO_Central"/>
</dbReference>
<dbReference type="SMART" id="SM00409">
    <property type="entry name" value="IG"/>
    <property type="match status" value="1"/>
</dbReference>
<feature type="domain" description="Ig-like" evidence="5">
    <location>
        <begin position="53"/>
        <end position="163"/>
    </location>
</feature>
<dbReference type="PROSITE" id="PS50835">
    <property type="entry name" value="IG_LIKE"/>
    <property type="match status" value="1"/>
</dbReference>
<dbReference type="GeneTree" id="ENSGT01150000287008"/>
<evidence type="ECO:0000259" key="5">
    <source>
        <dbReference type="PROSITE" id="PS50835"/>
    </source>
</evidence>
<reference evidence="6" key="1">
    <citation type="submission" date="2009-12" db="EMBL/GenBank/DDBJ databases">
        <title>The Genome Sequence of Anolis carolinensis (Green Anole Lizard).</title>
        <authorList>
            <consortium name="The Genome Sequencing Platform"/>
            <person name="Di Palma F."/>
            <person name="Alfoldi J."/>
            <person name="Heiman D."/>
            <person name="Young S."/>
            <person name="Grabherr M."/>
            <person name="Johnson J."/>
            <person name="Lander E.S."/>
            <person name="Lindblad-Toh K."/>
        </authorList>
    </citation>
    <scope>NUCLEOTIDE SEQUENCE [LARGE SCALE GENOMIC DNA]</scope>
    <source>
        <strain evidence="6">JBL SC #1</strain>
    </source>
</reference>
<dbReference type="PANTHER" id="PTHR23266">
    <property type="entry name" value="IMMUNOGLOBULIN HEAVY CHAIN"/>
    <property type="match status" value="1"/>
</dbReference>
<dbReference type="InterPro" id="IPR013783">
    <property type="entry name" value="Ig-like_fold"/>
</dbReference>
<reference evidence="6" key="2">
    <citation type="submission" date="2025-08" db="UniProtKB">
        <authorList>
            <consortium name="Ensembl"/>
        </authorList>
    </citation>
    <scope>IDENTIFICATION</scope>
</reference>
<evidence type="ECO:0000256" key="2">
    <source>
        <dbReference type="ARBA" id="ARBA00023130"/>
    </source>
</evidence>
<dbReference type="InterPro" id="IPR013106">
    <property type="entry name" value="Ig_V-set"/>
</dbReference>
<dbReference type="Proteomes" id="UP000001646">
    <property type="component" value="Unplaced"/>
</dbReference>